<name>N1S7D9_FUSC4</name>
<dbReference type="OrthoDB" id="5399138at2759"/>
<reference evidence="4" key="3">
    <citation type="journal article" date="2014" name="PLoS ONE">
        <title>Genome and Transcriptome Analysis of the Fungal Pathogen Fusarium oxysporum f. sp. cubense Causing Banana Vascular Wilt Disease.</title>
        <authorList>
            <person name="Guo L."/>
            <person name="Han L."/>
            <person name="Yang L."/>
            <person name="Zeng H."/>
            <person name="Fan D."/>
            <person name="Zhu Y."/>
            <person name="Feng Y."/>
            <person name="Wang G."/>
            <person name="Peng C."/>
            <person name="Jiang X."/>
            <person name="Zhou D."/>
            <person name="Ni P."/>
            <person name="Liang C."/>
            <person name="Liu L."/>
            <person name="Wang J."/>
            <person name="Mao C."/>
            <person name="Fang X."/>
            <person name="Peng M."/>
            <person name="Huang J."/>
        </authorList>
    </citation>
    <scope>NUCLEOTIDE SEQUENCE [LARGE SCALE GENOMIC DNA]</scope>
    <source>
        <strain evidence="4">race 4</strain>
    </source>
</reference>
<evidence type="ECO:0000313" key="4">
    <source>
        <dbReference type="Proteomes" id="UP000016929"/>
    </source>
</evidence>
<organism evidence="2 4">
    <name type="scientific">Fusarium oxysporum f. sp. cubense (strain race 4)</name>
    <name type="common">Panama disease fungus</name>
    <dbReference type="NCBI Taxonomy" id="2502994"/>
    <lineage>
        <taxon>Eukaryota</taxon>
        <taxon>Fungi</taxon>
        <taxon>Dikarya</taxon>
        <taxon>Ascomycota</taxon>
        <taxon>Pezizomycotina</taxon>
        <taxon>Sordariomycetes</taxon>
        <taxon>Hypocreomycetidae</taxon>
        <taxon>Hypocreales</taxon>
        <taxon>Nectriaceae</taxon>
        <taxon>Fusarium</taxon>
        <taxon>Fusarium oxysporum species complex</taxon>
    </lineage>
</organism>
<keyword evidence="4" id="KW-1185">Reference proteome</keyword>
<feature type="compositionally biased region" description="Low complexity" evidence="1">
    <location>
        <begin position="7"/>
        <end position="37"/>
    </location>
</feature>
<evidence type="ECO:0008006" key="5">
    <source>
        <dbReference type="Google" id="ProtNLM"/>
    </source>
</evidence>
<dbReference type="HOGENOM" id="CLU_097233_0_0_1"/>
<evidence type="ECO:0000313" key="3">
    <source>
        <dbReference type="EMBL" id="EMT72468.1"/>
    </source>
</evidence>
<gene>
    <name evidence="2" type="ORF">FOC4_g10001618</name>
    <name evidence="3" type="ORF">FOC4_g10001620</name>
</gene>
<evidence type="ECO:0000313" key="2">
    <source>
        <dbReference type="EMBL" id="EMT72467.1"/>
    </source>
</evidence>
<dbReference type="EMBL" id="KB726269">
    <property type="protein sequence ID" value="EMT72467.1"/>
    <property type="molecule type" value="Genomic_DNA"/>
</dbReference>
<evidence type="ECO:0000256" key="1">
    <source>
        <dbReference type="SAM" id="MobiDB-lite"/>
    </source>
</evidence>
<protein>
    <recommendedName>
        <fullName evidence="5">C2H2-type domain-containing protein</fullName>
    </recommendedName>
</protein>
<dbReference type="Proteomes" id="UP000016929">
    <property type="component" value="Unassembled WGS sequence"/>
</dbReference>
<feature type="region of interest" description="Disordered" evidence="1">
    <location>
        <begin position="1"/>
        <end position="49"/>
    </location>
</feature>
<dbReference type="EMBL" id="KB726269">
    <property type="protein sequence ID" value="EMT72468.1"/>
    <property type="molecule type" value="Genomic_DNA"/>
</dbReference>
<dbReference type="AlphaFoldDB" id="N1S7D9"/>
<reference evidence="4" key="1">
    <citation type="submission" date="2012-09" db="EMBL/GenBank/DDBJ databases">
        <title>Genome sequencing and comparative transcriptomics of race 1 and race 4 of banana pathogen: Fusarium oxysporum f. sp. cubense.</title>
        <authorList>
            <person name="Fang X."/>
            <person name="Huang J."/>
        </authorList>
    </citation>
    <scope>NUCLEOTIDE SEQUENCE [LARGE SCALE GENOMIC DNA]</scope>
    <source>
        <strain evidence="4">race 4</strain>
    </source>
</reference>
<sequence>MQAPFTSVESSSPSVASWHSQSSSSIVSTQSSRSFQNRNRRRVTKRSDVAGANKKPRIFHCTFYTLPILDDWRIPPPPISSRCGFCDQHLVSWQDRADHLTQHFRQGKTMAEWKGDHNFEPSIAAQVRNALPPYLLANEALTMVPFSATDPTVPDHFAQIEERNGKTLPDPEQQLDPGFDLTPDSYTKFLAWHLGRFAQQSFASGVFPTDEMFQGEARRLVYGSDDNWEQTIADNEQWIATFRRQHLSKD</sequence>
<dbReference type="STRING" id="1229665.N1S7D9"/>
<reference evidence="2" key="2">
    <citation type="submission" date="2012-09" db="EMBL/GenBank/DDBJ databases">
        <title>Genome Sequencing and Comparative Transcriptomics of Race1 and Race4 of Banana pathogen: Fusarium oxysporum f.sp. Cubense.</title>
        <authorList>
            <person name="Fang X."/>
            <person name="Huang J."/>
        </authorList>
    </citation>
    <scope>NUCLEOTIDE SEQUENCE</scope>
    <source>
        <strain evidence="2">Race 4</strain>
    </source>
</reference>
<accession>N1S7D9</accession>
<proteinExistence type="predicted"/>